<evidence type="ECO:0000313" key="6">
    <source>
        <dbReference type="EMBL" id="QEL65667.1"/>
    </source>
</evidence>
<dbReference type="SUPFAM" id="SSF51556">
    <property type="entry name" value="Metallo-dependent hydrolases"/>
    <property type="match status" value="1"/>
</dbReference>
<dbReference type="InterPro" id="IPR006680">
    <property type="entry name" value="Amidohydro-rel"/>
</dbReference>
<dbReference type="Pfam" id="PF01979">
    <property type="entry name" value="Amidohydro_1"/>
    <property type="match status" value="1"/>
</dbReference>
<evidence type="ECO:0000256" key="1">
    <source>
        <dbReference type="ARBA" id="ARBA00006745"/>
    </source>
</evidence>
<dbReference type="SUPFAM" id="SSF51338">
    <property type="entry name" value="Composite domain of metallo-dependent hydrolases"/>
    <property type="match status" value="1"/>
</dbReference>
<keyword evidence="2" id="KW-0479">Metal-binding</keyword>
<evidence type="ECO:0000256" key="4">
    <source>
        <dbReference type="ARBA" id="ARBA00022833"/>
    </source>
</evidence>
<dbReference type="NCBIfam" id="NF006549">
    <property type="entry name" value="PRK09045.1"/>
    <property type="match status" value="1"/>
</dbReference>
<dbReference type="InterPro" id="IPR032466">
    <property type="entry name" value="Metal_Hydrolase"/>
</dbReference>
<dbReference type="GO" id="GO:0016814">
    <property type="term" value="F:hydrolase activity, acting on carbon-nitrogen (but not peptide) bonds, in cyclic amidines"/>
    <property type="evidence" value="ECO:0007669"/>
    <property type="project" value="UniProtKB-ARBA"/>
</dbReference>
<evidence type="ECO:0000256" key="3">
    <source>
        <dbReference type="ARBA" id="ARBA00022801"/>
    </source>
</evidence>
<dbReference type="InterPro" id="IPR011059">
    <property type="entry name" value="Metal-dep_hydrolase_composite"/>
</dbReference>
<sequence length="445" mass="48277">MAASSPPDYTSIDTLLLPRWLIPIEPAGVVLEDHAVAIKNGKILAVLPREEALQRFSAQHSEELPEHILMPGLINLHTHAAMSLLKGYADDQPLQTWLEKYIWPAEARLVSPEFVHDGTLLACAEMLRGGITCFNDMYFFPRETAQAALKLGMRAAIGITVIEFPNAYAHDAEDYLNKGLAVRDELRDEALLSFTLAPHAPYTVNDTTFERILTLAEQLNLPIHMHVHETRQEISASLTQYGLRPLERLHRLGLLGPNLIAVHAVHLDPGEIELLARNGSSVAHCPASNLKLASGLPASTAWADAGINVGIGTDGSASNNRLDMFGEMRLAALLAKGTSGRADSWPVHYALRAATLAGARALGLEHKLGSIETGKEADLCAIKIGNSDHLPCFDPASHVVHVLGRENVSHVWVAGELCVKNGVLSNASDDSLRVIGQVWQNKTQG</sequence>
<dbReference type="InterPro" id="IPR050287">
    <property type="entry name" value="MTA/SAH_deaminase"/>
</dbReference>
<reference evidence="6 7" key="1">
    <citation type="submission" date="2017-07" db="EMBL/GenBank/DDBJ databases">
        <title>Complete genome sequence of Oryzomicrobium terrae TPP412.</title>
        <authorList>
            <person name="Chiu L.-W."/>
            <person name="Lo K.-J."/>
            <person name="Tsai Y.-M."/>
            <person name="Lin S.-S."/>
            <person name="Kuo C.-H."/>
            <person name="Liu C.-T."/>
        </authorList>
    </citation>
    <scope>NUCLEOTIDE SEQUENCE [LARGE SCALE GENOMIC DNA]</scope>
    <source>
        <strain evidence="6 7">TPP412</strain>
    </source>
</reference>
<dbReference type="KEGG" id="otr:OTERR_21910"/>
<dbReference type="Gene3D" id="2.30.40.10">
    <property type="entry name" value="Urease, subunit C, domain 1"/>
    <property type="match status" value="1"/>
</dbReference>
<accession>A0A5C1EC02</accession>
<organism evidence="6 7">
    <name type="scientific">Oryzomicrobium terrae</name>
    <dbReference type="NCBI Taxonomy" id="1735038"/>
    <lineage>
        <taxon>Bacteria</taxon>
        <taxon>Pseudomonadati</taxon>
        <taxon>Pseudomonadota</taxon>
        <taxon>Betaproteobacteria</taxon>
        <taxon>Rhodocyclales</taxon>
        <taxon>Rhodocyclaceae</taxon>
        <taxon>Oryzomicrobium</taxon>
    </lineage>
</organism>
<dbReference type="PANTHER" id="PTHR43794">
    <property type="entry name" value="AMINOHYDROLASE SSNA-RELATED"/>
    <property type="match status" value="1"/>
</dbReference>
<dbReference type="EMBL" id="CP022579">
    <property type="protein sequence ID" value="QEL65667.1"/>
    <property type="molecule type" value="Genomic_DNA"/>
</dbReference>
<dbReference type="Proteomes" id="UP000323671">
    <property type="component" value="Chromosome"/>
</dbReference>
<protein>
    <submittedName>
        <fullName evidence="6">5-methylthioadenosine/S-adenosylhomocysteine deaminase</fullName>
    </submittedName>
</protein>
<dbReference type="PANTHER" id="PTHR43794:SF11">
    <property type="entry name" value="AMIDOHYDROLASE-RELATED DOMAIN-CONTAINING PROTEIN"/>
    <property type="match status" value="1"/>
</dbReference>
<evidence type="ECO:0000256" key="2">
    <source>
        <dbReference type="ARBA" id="ARBA00022723"/>
    </source>
</evidence>
<feature type="domain" description="Amidohydrolase-related" evidence="5">
    <location>
        <begin position="68"/>
        <end position="417"/>
    </location>
</feature>
<dbReference type="GO" id="GO:0019239">
    <property type="term" value="F:deaminase activity"/>
    <property type="evidence" value="ECO:0007669"/>
    <property type="project" value="UniProtKB-ARBA"/>
</dbReference>
<proteinExistence type="inferred from homology"/>
<dbReference type="Gene3D" id="3.20.20.140">
    <property type="entry name" value="Metal-dependent hydrolases"/>
    <property type="match status" value="1"/>
</dbReference>
<dbReference type="AlphaFoldDB" id="A0A5C1EC02"/>
<keyword evidence="7" id="KW-1185">Reference proteome</keyword>
<evidence type="ECO:0000259" key="5">
    <source>
        <dbReference type="Pfam" id="PF01979"/>
    </source>
</evidence>
<comment type="similarity">
    <text evidence="1">Belongs to the metallo-dependent hydrolases superfamily. ATZ/TRZ family.</text>
</comment>
<evidence type="ECO:0000313" key="7">
    <source>
        <dbReference type="Proteomes" id="UP000323671"/>
    </source>
</evidence>
<keyword evidence="4" id="KW-0862">Zinc</keyword>
<dbReference type="RefSeq" id="WP_149425791.1">
    <property type="nucleotide sequence ID" value="NZ_CP022579.1"/>
</dbReference>
<dbReference type="FunFam" id="3.20.20.140:FF:000014">
    <property type="entry name" value="5-methylthioadenosine/S-adenosylhomocysteine deaminase"/>
    <property type="match status" value="1"/>
</dbReference>
<keyword evidence="3" id="KW-0378">Hydrolase</keyword>
<name>A0A5C1EC02_9RHOO</name>
<gene>
    <name evidence="6" type="primary">mtaD</name>
    <name evidence="6" type="ORF">OTERR_21910</name>
</gene>
<dbReference type="GO" id="GO:0046872">
    <property type="term" value="F:metal ion binding"/>
    <property type="evidence" value="ECO:0007669"/>
    <property type="project" value="UniProtKB-KW"/>
</dbReference>
<dbReference type="CDD" id="cd01298">
    <property type="entry name" value="ATZ_TRZ_like"/>
    <property type="match status" value="1"/>
</dbReference>